<dbReference type="OrthoDB" id="2906425at2759"/>
<dbReference type="AlphaFoldDB" id="A0A6A5VTJ7"/>
<dbReference type="EMBL" id="ML977844">
    <property type="protein sequence ID" value="KAF1992700.1"/>
    <property type="molecule type" value="Genomic_DNA"/>
</dbReference>
<organism evidence="1 2">
    <name type="scientific">Amniculicola lignicola CBS 123094</name>
    <dbReference type="NCBI Taxonomy" id="1392246"/>
    <lineage>
        <taxon>Eukaryota</taxon>
        <taxon>Fungi</taxon>
        <taxon>Dikarya</taxon>
        <taxon>Ascomycota</taxon>
        <taxon>Pezizomycotina</taxon>
        <taxon>Dothideomycetes</taxon>
        <taxon>Pleosporomycetidae</taxon>
        <taxon>Pleosporales</taxon>
        <taxon>Amniculicolaceae</taxon>
        <taxon>Amniculicola</taxon>
    </lineage>
</organism>
<accession>A0A6A5VTJ7</accession>
<keyword evidence="2" id="KW-1185">Reference proteome</keyword>
<evidence type="ECO:0000313" key="2">
    <source>
        <dbReference type="Proteomes" id="UP000799779"/>
    </source>
</evidence>
<proteinExistence type="predicted"/>
<reference evidence="1" key="1">
    <citation type="journal article" date="2020" name="Stud. Mycol.">
        <title>101 Dothideomycetes genomes: a test case for predicting lifestyles and emergence of pathogens.</title>
        <authorList>
            <person name="Haridas S."/>
            <person name="Albert R."/>
            <person name="Binder M."/>
            <person name="Bloem J."/>
            <person name="Labutti K."/>
            <person name="Salamov A."/>
            <person name="Andreopoulos B."/>
            <person name="Baker S."/>
            <person name="Barry K."/>
            <person name="Bills G."/>
            <person name="Bluhm B."/>
            <person name="Cannon C."/>
            <person name="Castanera R."/>
            <person name="Culley D."/>
            <person name="Daum C."/>
            <person name="Ezra D."/>
            <person name="Gonzalez J."/>
            <person name="Henrissat B."/>
            <person name="Kuo A."/>
            <person name="Liang C."/>
            <person name="Lipzen A."/>
            <person name="Lutzoni F."/>
            <person name="Magnuson J."/>
            <person name="Mondo S."/>
            <person name="Nolan M."/>
            <person name="Ohm R."/>
            <person name="Pangilinan J."/>
            <person name="Park H.-J."/>
            <person name="Ramirez L."/>
            <person name="Alfaro M."/>
            <person name="Sun H."/>
            <person name="Tritt A."/>
            <person name="Yoshinaga Y."/>
            <person name="Zwiers L.-H."/>
            <person name="Turgeon B."/>
            <person name="Goodwin S."/>
            <person name="Spatafora J."/>
            <person name="Crous P."/>
            <person name="Grigoriev I."/>
        </authorList>
    </citation>
    <scope>NUCLEOTIDE SEQUENCE</scope>
    <source>
        <strain evidence="1">CBS 123094</strain>
    </source>
</reference>
<gene>
    <name evidence="1" type="ORF">P154DRAFT_452270</name>
</gene>
<evidence type="ECO:0000313" key="1">
    <source>
        <dbReference type="EMBL" id="KAF1992700.1"/>
    </source>
</evidence>
<dbReference type="Proteomes" id="UP000799779">
    <property type="component" value="Unassembled WGS sequence"/>
</dbReference>
<sequence>LKNKVALLKFITSIISIPIPKFLDLYKENGLLYLKTKYTISYTLKYLVSNTTTRYINKCIE</sequence>
<feature type="non-terminal residue" evidence="1">
    <location>
        <position position="1"/>
    </location>
</feature>
<protein>
    <submittedName>
        <fullName evidence="1">Uncharacterized protein</fullName>
    </submittedName>
</protein>
<name>A0A6A5VTJ7_9PLEO</name>